<feature type="domain" description="Glycosyltransferase 2-like" evidence="2">
    <location>
        <begin position="4"/>
        <end position="119"/>
    </location>
</feature>
<dbReference type="EMBL" id="JAQLOI010000001">
    <property type="protein sequence ID" value="MDB1122413.1"/>
    <property type="molecule type" value="Genomic_DNA"/>
</dbReference>
<dbReference type="RefSeq" id="WP_272132139.1">
    <property type="nucleotide sequence ID" value="NZ_JAQLOI010000001.1"/>
</dbReference>
<organism evidence="3 4">
    <name type="scientific">Vibrio algarum</name>
    <dbReference type="NCBI Taxonomy" id="3020714"/>
    <lineage>
        <taxon>Bacteria</taxon>
        <taxon>Pseudomonadati</taxon>
        <taxon>Pseudomonadota</taxon>
        <taxon>Gammaproteobacteria</taxon>
        <taxon>Vibrionales</taxon>
        <taxon>Vibrionaceae</taxon>
        <taxon>Vibrio</taxon>
    </lineage>
</organism>
<dbReference type="SUPFAM" id="SSF53448">
    <property type="entry name" value="Nucleotide-diphospho-sugar transferases"/>
    <property type="match status" value="1"/>
</dbReference>
<dbReference type="CDD" id="cd00761">
    <property type="entry name" value="Glyco_tranf_GTA_type"/>
    <property type="match status" value="1"/>
</dbReference>
<dbReference type="Proteomes" id="UP001210678">
    <property type="component" value="Unassembled WGS sequence"/>
</dbReference>
<protein>
    <submittedName>
        <fullName evidence="3">Glycosyltransferase family A protein</fullName>
    </submittedName>
</protein>
<reference evidence="3 4" key="1">
    <citation type="submission" date="2023-01" db="EMBL/GenBank/DDBJ databases">
        <title>Vibrio sp. KJ40-1 sp.nov, isolated from marine algae.</title>
        <authorList>
            <person name="Butt M."/>
            <person name="Kim J.M.J."/>
            <person name="Jeon C.O.C."/>
        </authorList>
    </citation>
    <scope>NUCLEOTIDE SEQUENCE [LARGE SCALE GENOMIC DNA]</scope>
    <source>
        <strain evidence="3 4">KJ40-1</strain>
    </source>
</reference>
<dbReference type="Gene3D" id="3.90.550.10">
    <property type="entry name" value="Spore Coat Polysaccharide Biosynthesis Protein SpsA, Chain A"/>
    <property type="match status" value="1"/>
</dbReference>
<keyword evidence="1" id="KW-0472">Membrane</keyword>
<feature type="transmembrane region" description="Helical" evidence="1">
    <location>
        <begin position="230"/>
        <end position="252"/>
    </location>
</feature>
<accession>A0ABT4YML6</accession>
<comment type="caution">
    <text evidence="3">The sequence shown here is derived from an EMBL/GenBank/DDBJ whole genome shotgun (WGS) entry which is preliminary data.</text>
</comment>
<keyword evidence="1" id="KW-0812">Transmembrane</keyword>
<dbReference type="InterPro" id="IPR029044">
    <property type="entry name" value="Nucleotide-diphossugar_trans"/>
</dbReference>
<sequence length="277" mass="32131">MKFSLILCTVNREIEVKELLDSLVRQTFKHFEVIVVDQNQDDRIKLLLLEYECLNIVYLQSDLGLSKARNVGLKYYTGDIVCFPDDDCIYPQELLHNVNQYFLLESYDILMGKTIDENSYQIVAGKNITTRQKLSTFYTLGSSTTLFVRRSSDIEFDEQFGLGSIFGAEEENDLVFRLLKRGYTGYYNPSINYVFHPPSDLDFSDLGRVKSRAIGLGAFIAKHLFTAEGAFYFIKFNIIRPLFGCLLFLFLLDLKKSNFYLNRWIGIWKGFIGYMLK</sequence>
<evidence type="ECO:0000313" key="3">
    <source>
        <dbReference type="EMBL" id="MDB1122413.1"/>
    </source>
</evidence>
<proteinExistence type="predicted"/>
<evidence type="ECO:0000313" key="4">
    <source>
        <dbReference type="Proteomes" id="UP001210678"/>
    </source>
</evidence>
<evidence type="ECO:0000256" key="1">
    <source>
        <dbReference type="SAM" id="Phobius"/>
    </source>
</evidence>
<gene>
    <name evidence="3" type="ORF">PGX00_01100</name>
</gene>
<dbReference type="InterPro" id="IPR001173">
    <property type="entry name" value="Glyco_trans_2-like"/>
</dbReference>
<dbReference type="PANTHER" id="PTHR43685:SF2">
    <property type="entry name" value="GLYCOSYLTRANSFERASE 2-LIKE DOMAIN-CONTAINING PROTEIN"/>
    <property type="match status" value="1"/>
</dbReference>
<evidence type="ECO:0000259" key="2">
    <source>
        <dbReference type="Pfam" id="PF00535"/>
    </source>
</evidence>
<name>A0ABT4YML6_9VIBR</name>
<keyword evidence="1" id="KW-1133">Transmembrane helix</keyword>
<dbReference type="Pfam" id="PF00535">
    <property type="entry name" value="Glycos_transf_2"/>
    <property type="match status" value="1"/>
</dbReference>
<dbReference type="InterPro" id="IPR050834">
    <property type="entry name" value="Glycosyltransf_2"/>
</dbReference>
<dbReference type="PANTHER" id="PTHR43685">
    <property type="entry name" value="GLYCOSYLTRANSFERASE"/>
    <property type="match status" value="1"/>
</dbReference>
<keyword evidence="4" id="KW-1185">Reference proteome</keyword>